<organism evidence="11 12">
    <name type="scientific">Paenirhodobacter enshiensis</name>
    <dbReference type="NCBI Taxonomy" id="1105367"/>
    <lineage>
        <taxon>Bacteria</taxon>
        <taxon>Pseudomonadati</taxon>
        <taxon>Pseudomonadota</taxon>
        <taxon>Alphaproteobacteria</taxon>
        <taxon>Rhodobacterales</taxon>
        <taxon>Rhodobacter group</taxon>
        <taxon>Paenirhodobacter</taxon>
    </lineage>
</organism>
<feature type="transmembrane region" description="Helical" evidence="10">
    <location>
        <begin position="138"/>
        <end position="155"/>
    </location>
</feature>
<dbReference type="GO" id="GO:0005886">
    <property type="term" value="C:plasma membrane"/>
    <property type="evidence" value="ECO:0007669"/>
    <property type="project" value="UniProtKB-SubCell"/>
</dbReference>
<evidence type="ECO:0000256" key="6">
    <source>
        <dbReference type="ARBA" id="ARBA00022989"/>
    </source>
</evidence>
<sequence length="458" mass="48400">MSGSISLPPASSPPGHARALLVLGLPIIGSNLAQVGLHTVDTVMMGWYGVRELAAVVLAAGLFFVLFVVGSGVSYALMGRVAASLGAGDETQVRRDTRMALWLSLGYAAAIQPVLFHSGALLRLMGQEDDIADLAQQFLRVSMIGMFPALTVAVVKSCLSAFERTRVVLAVTLIGVGINIALNWVLIFGRYGFPELGLRGAAVSSVVVQLVTAAALVGYAARQPQMRRFGLFQRLWRPDWEAARTMARLGVPIGLTALAESGLFQATALMMGWIGTVPLAAHGIAMELAMLTFMVHMGLSSAATVRAGRAFGRHDRAALRMGAWVAQALSLCFGAVVVAAFLLIPGPLVALFLDPAKPEAPEIMAVGIALLAVAGLFQLFDATQVMALGLLRGVQDTRVPMWVAVTCYWGIGLPASYLLGFTFGGGAQGIWLGLVVGLACTGLTLIVRFWRGPWCVAR</sequence>
<feature type="transmembrane region" description="Helical" evidence="10">
    <location>
        <begin position="99"/>
        <end position="118"/>
    </location>
</feature>
<evidence type="ECO:0000313" key="12">
    <source>
        <dbReference type="Proteomes" id="UP000028824"/>
    </source>
</evidence>
<dbReference type="GO" id="GO:0006811">
    <property type="term" value="P:monoatomic ion transport"/>
    <property type="evidence" value="ECO:0007669"/>
    <property type="project" value="UniProtKB-KW"/>
</dbReference>
<dbReference type="STRING" id="1105367.CG50_15710"/>
<keyword evidence="4" id="KW-1003">Cell membrane</keyword>
<protein>
    <recommendedName>
        <fullName evidence="9">Multidrug-efflux transporter</fullName>
    </recommendedName>
</protein>
<dbReference type="GO" id="GO:0042910">
    <property type="term" value="F:xenobiotic transmembrane transporter activity"/>
    <property type="evidence" value="ECO:0007669"/>
    <property type="project" value="InterPro"/>
</dbReference>
<dbReference type="CDD" id="cd13131">
    <property type="entry name" value="MATE_NorM_like"/>
    <property type="match status" value="1"/>
</dbReference>
<proteinExistence type="predicted"/>
<dbReference type="eggNOG" id="COG0534">
    <property type="taxonomic scope" value="Bacteria"/>
</dbReference>
<dbReference type="EMBL" id="JFZB01000009">
    <property type="protein sequence ID" value="KFI27458.1"/>
    <property type="molecule type" value="Genomic_DNA"/>
</dbReference>
<feature type="transmembrane region" description="Helical" evidence="10">
    <location>
        <begin position="53"/>
        <end position="78"/>
    </location>
</feature>
<dbReference type="GO" id="GO:0015297">
    <property type="term" value="F:antiporter activity"/>
    <property type="evidence" value="ECO:0007669"/>
    <property type="project" value="UniProtKB-KW"/>
</dbReference>
<dbReference type="InterPro" id="IPR050222">
    <property type="entry name" value="MATE_MdtK"/>
</dbReference>
<feature type="transmembrane region" description="Helical" evidence="10">
    <location>
        <begin position="363"/>
        <end position="380"/>
    </location>
</feature>
<evidence type="ECO:0000256" key="10">
    <source>
        <dbReference type="SAM" id="Phobius"/>
    </source>
</evidence>
<dbReference type="InterPro" id="IPR002528">
    <property type="entry name" value="MATE_fam"/>
</dbReference>
<dbReference type="OrthoDB" id="9780160at2"/>
<reference evidence="11 12" key="1">
    <citation type="submission" date="2014-03" db="EMBL/GenBank/DDBJ databases">
        <title>Genome of Paenirhodobacter enshiensis DW2-9.</title>
        <authorList>
            <person name="Wang D."/>
            <person name="Wang G."/>
        </authorList>
    </citation>
    <scope>NUCLEOTIDE SEQUENCE [LARGE SCALE GENOMIC DNA]</scope>
    <source>
        <strain evidence="11 12">DW2-9</strain>
    </source>
</reference>
<feature type="transmembrane region" description="Helical" evidence="10">
    <location>
        <begin position="429"/>
        <end position="450"/>
    </location>
</feature>
<keyword evidence="12" id="KW-1185">Reference proteome</keyword>
<dbReference type="AlphaFoldDB" id="A0A086XZK8"/>
<dbReference type="PANTHER" id="PTHR43298">
    <property type="entry name" value="MULTIDRUG RESISTANCE PROTEIN NORM-RELATED"/>
    <property type="match status" value="1"/>
</dbReference>
<evidence type="ECO:0000313" key="11">
    <source>
        <dbReference type="EMBL" id="KFI27458.1"/>
    </source>
</evidence>
<comment type="subcellular location">
    <subcellularLocation>
        <location evidence="1">Cell inner membrane</location>
        <topology evidence="1">Multi-pass membrane protein</topology>
    </subcellularLocation>
</comment>
<feature type="transmembrane region" description="Helical" evidence="10">
    <location>
        <begin position="279"/>
        <end position="300"/>
    </location>
</feature>
<evidence type="ECO:0000256" key="3">
    <source>
        <dbReference type="ARBA" id="ARBA00022449"/>
    </source>
</evidence>
<accession>A0A086XZK8</accession>
<evidence type="ECO:0000256" key="5">
    <source>
        <dbReference type="ARBA" id="ARBA00022692"/>
    </source>
</evidence>
<keyword evidence="2" id="KW-0813">Transport</keyword>
<feature type="transmembrane region" description="Helical" evidence="10">
    <location>
        <begin position="167"/>
        <end position="189"/>
    </location>
</feature>
<dbReference type="InterPro" id="IPR048279">
    <property type="entry name" value="MdtK-like"/>
</dbReference>
<dbReference type="PIRSF" id="PIRSF006603">
    <property type="entry name" value="DinF"/>
    <property type="match status" value="1"/>
</dbReference>
<evidence type="ECO:0000256" key="4">
    <source>
        <dbReference type="ARBA" id="ARBA00022475"/>
    </source>
</evidence>
<evidence type="ECO:0000256" key="7">
    <source>
        <dbReference type="ARBA" id="ARBA00023065"/>
    </source>
</evidence>
<keyword evidence="6 10" id="KW-1133">Transmembrane helix</keyword>
<evidence type="ECO:0000256" key="1">
    <source>
        <dbReference type="ARBA" id="ARBA00004429"/>
    </source>
</evidence>
<dbReference type="PANTHER" id="PTHR43298:SF2">
    <property type="entry name" value="FMN_FAD EXPORTER YEEO-RELATED"/>
    <property type="match status" value="1"/>
</dbReference>
<keyword evidence="5 10" id="KW-0812">Transmembrane</keyword>
<gene>
    <name evidence="11" type="ORF">CG50_15710</name>
</gene>
<name>A0A086XZK8_9RHOB</name>
<evidence type="ECO:0000256" key="8">
    <source>
        <dbReference type="ARBA" id="ARBA00023136"/>
    </source>
</evidence>
<evidence type="ECO:0000256" key="2">
    <source>
        <dbReference type="ARBA" id="ARBA00022448"/>
    </source>
</evidence>
<keyword evidence="7" id="KW-0406">Ion transport</keyword>
<dbReference type="RefSeq" id="WP_036636670.1">
    <property type="nucleotide sequence ID" value="NZ_JFZB01000009.1"/>
</dbReference>
<keyword evidence="8 10" id="KW-0472">Membrane</keyword>
<comment type="caution">
    <text evidence="11">The sequence shown here is derived from an EMBL/GenBank/DDBJ whole genome shotgun (WGS) entry which is preliminary data.</text>
</comment>
<dbReference type="Pfam" id="PF01554">
    <property type="entry name" value="MatE"/>
    <property type="match status" value="2"/>
</dbReference>
<dbReference type="NCBIfam" id="TIGR00797">
    <property type="entry name" value="matE"/>
    <property type="match status" value="1"/>
</dbReference>
<feature type="transmembrane region" description="Helical" evidence="10">
    <location>
        <begin position="401"/>
        <end position="423"/>
    </location>
</feature>
<dbReference type="Proteomes" id="UP000028824">
    <property type="component" value="Unassembled WGS sequence"/>
</dbReference>
<evidence type="ECO:0000256" key="9">
    <source>
        <dbReference type="ARBA" id="ARBA00031636"/>
    </source>
</evidence>
<feature type="transmembrane region" description="Helical" evidence="10">
    <location>
        <begin position="201"/>
        <end position="221"/>
    </location>
</feature>
<feature type="transmembrane region" description="Helical" evidence="10">
    <location>
        <begin position="321"/>
        <end position="343"/>
    </location>
</feature>
<keyword evidence="3" id="KW-0050">Antiport</keyword>